<dbReference type="InterPro" id="IPR001841">
    <property type="entry name" value="Znf_RING"/>
</dbReference>
<dbReference type="SMART" id="SM00238">
    <property type="entry name" value="BIR"/>
    <property type="match status" value="1"/>
</dbReference>
<dbReference type="Pfam" id="PF13920">
    <property type="entry name" value="zf-C3HC4_3"/>
    <property type="match status" value="1"/>
</dbReference>
<dbReference type="Gene3D" id="3.30.40.10">
    <property type="entry name" value="Zinc/RING finger domain, C3HC4 (zinc finger)"/>
    <property type="match status" value="1"/>
</dbReference>
<evidence type="ECO:0000256" key="15">
    <source>
        <dbReference type="PROSITE-ProRule" id="PRU00175"/>
    </source>
</evidence>
<dbReference type="GO" id="GO:0043066">
    <property type="term" value="P:negative regulation of apoptotic process"/>
    <property type="evidence" value="ECO:0007669"/>
    <property type="project" value="TreeGrafter"/>
</dbReference>
<evidence type="ECO:0000256" key="8">
    <source>
        <dbReference type="ARBA" id="ARBA00022703"/>
    </source>
</evidence>
<evidence type="ECO:0000256" key="5">
    <source>
        <dbReference type="ARBA" id="ARBA00022490"/>
    </source>
</evidence>
<dbReference type="GO" id="GO:0043027">
    <property type="term" value="F:cysteine-type endopeptidase inhibitor activity involved in apoptotic process"/>
    <property type="evidence" value="ECO:0007669"/>
    <property type="project" value="TreeGrafter"/>
</dbReference>
<keyword evidence="6" id="KW-0808">Transferase</keyword>
<dbReference type="GO" id="GO:0031398">
    <property type="term" value="P:positive regulation of protein ubiquitination"/>
    <property type="evidence" value="ECO:0007669"/>
    <property type="project" value="TreeGrafter"/>
</dbReference>
<evidence type="ECO:0000256" key="12">
    <source>
        <dbReference type="ARBA" id="ARBA00022786"/>
    </source>
</evidence>
<keyword evidence="10" id="KW-0479">Metal-binding</keyword>
<evidence type="ECO:0000256" key="16">
    <source>
        <dbReference type="SAM" id="MobiDB-lite"/>
    </source>
</evidence>
<keyword evidence="11 15" id="KW-0863">Zinc-finger</keyword>
<dbReference type="GO" id="GO:0061630">
    <property type="term" value="F:ubiquitin protein ligase activity"/>
    <property type="evidence" value="ECO:0007669"/>
    <property type="project" value="UniProtKB-EC"/>
</dbReference>
<dbReference type="GO" id="GO:0004869">
    <property type="term" value="F:cysteine-type endopeptidase inhibitor activity"/>
    <property type="evidence" value="ECO:0007669"/>
    <property type="project" value="UniProtKB-KW"/>
</dbReference>
<comment type="caution">
    <text evidence="18">The sequence shown here is derived from an EMBL/GenBank/DDBJ whole genome shotgun (WGS) entry which is preliminary data.</text>
</comment>
<accession>A0A7J8HFV7</accession>
<evidence type="ECO:0000256" key="2">
    <source>
        <dbReference type="ARBA" id="ARBA00004496"/>
    </source>
</evidence>
<dbReference type="EMBL" id="JACASF010000006">
    <property type="protein sequence ID" value="KAF6470789.1"/>
    <property type="molecule type" value="Genomic_DNA"/>
</dbReference>
<dbReference type="CDD" id="cd00022">
    <property type="entry name" value="BIR"/>
    <property type="match status" value="1"/>
</dbReference>
<protein>
    <recommendedName>
        <fullName evidence="4">RING-type E3 ubiquitin transferase</fullName>
        <ecNumber evidence="4">2.3.2.27</ecNumber>
    </recommendedName>
</protein>
<keyword evidence="8" id="KW-0053">Apoptosis</keyword>
<keyword evidence="19" id="KW-1185">Reference proteome</keyword>
<keyword evidence="9" id="KW-0789">Thiol protease inhibitor</keyword>
<proteinExistence type="inferred from homology"/>
<name>A0A7J8HFV7_MOLMO</name>
<feature type="domain" description="RING-type" evidence="17">
    <location>
        <begin position="268"/>
        <end position="302"/>
    </location>
</feature>
<gene>
    <name evidence="18" type="ORF">HJG59_001498</name>
</gene>
<evidence type="ECO:0000313" key="19">
    <source>
        <dbReference type="Proteomes" id="UP000550707"/>
    </source>
</evidence>
<dbReference type="Proteomes" id="UP000550707">
    <property type="component" value="Unassembled WGS sequence"/>
</dbReference>
<comment type="subcellular location">
    <subcellularLocation>
        <location evidence="2">Cytoplasm</location>
    </subcellularLocation>
</comment>
<dbReference type="InterPro" id="IPR001370">
    <property type="entry name" value="BIR_rpt"/>
</dbReference>
<dbReference type="FunFam" id="1.10.1170.10:FF:000002">
    <property type="entry name" value="Baculoviral IAP repeat containing 7"/>
    <property type="match status" value="1"/>
</dbReference>
<evidence type="ECO:0000256" key="14">
    <source>
        <dbReference type="ARBA" id="ARBA00022843"/>
    </source>
</evidence>
<comment type="catalytic activity">
    <reaction evidence="1">
        <text>S-ubiquitinyl-[E2 ubiquitin-conjugating enzyme]-L-cysteine + [acceptor protein]-L-lysine = [E2 ubiquitin-conjugating enzyme]-L-cysteine + N(6)-ubiquitinyl-[acceptor protein]-L-lysine.</text>
        <dbReference type="EC" id="2.3.2.27"/>
    </reaction>
</comment>
<keyword evidence="13" id="KW-0862">Zinc</keyword>
<evidence type="ECO:0000256" key="3">
    <source>
        <dbReference type="ARBA" id="ARBA00006672"/>
    </source>
</evidence>
<comment type="similarity">
    <text evidence="3">Belongs to the IAP family.</text>
</comment>
<dbReference type="PROSITE" id="PS50143">
    <property type="entry name" value="BIR_REPEAT_2"/>
    <property type="match status" value="1"/>
</dbReference>
<dbReference type="EC" id="2.3.2.27" evidence="4"/>
<evidence type="ECO:0000256" key="1">
    <source>
        <dbReference type="ARBA" id="ARBA00000900"/>
    </source>
</evidence>
<dbReference type="PANTHER" id="PTHR10044:SF163">
    <property type="entry name" value="BACULOVIRAL IAP REPEAT-CONTAINING PROTEIN 7"/>
    <property type="match status" value="1"/>
</dbReference>
<evidence type="ECO:0000256" key="10">
    <source>
        <dbReference type="ARBA" id="ARBA00022723"/>
    </source>
</evidence>
<keyword evidence="12" id="KW-0833">Ubl conjugation pathway</keyword>
<dbReference type="FunFam" id="1.10.1170.10:FF:000003">
    <property type="entry name" value="E3 ubiquitin-protein ligase XIAP"/>
    <property type="match status" value="1"/>
</dbReference>
<dbReference type="InterPro" id="IPR013083">
    <property type="entry name" value="Znf_RING/FYVE/PHD"/>
</dbReference>
<keyword evidence="14" id="KW-0832">Ubl conjugation</keyword>
<evidence type="ECO:0000256" key="7">
    <source>
        <dbReference type="ARBA" id="ARBA00022690"/>
    </source>
</evidence>
<dbReference type="GO" id="GO:0005634">
    <property type="term" value="C:nucleus"/>
    <property type="evidence" value="ECO:0007669"/>
    <property type="project" value="TreeGrafter"/>
</dbReference>
<dbReference type="PROSITE" id="PS50089">
    <property type="entry name" value="ZF_RING_2"/>
    <property type="match status" value="1"/>
</dbReference>
<dbReference type="GO" id="GO:0005737">
    <property type="term" value="C:cytoplasm"/>
    <property type="evidence" value="ECO:0007669"/>
    <property type="project" value="UniProtKB-SubCell"/>
</dbReference>
<organism evidence="18 19">
    <name type="scientific">Molossus molossus</name>
    <name type="common">Pallas' mastiff bat</name>
    <name type="synonym">Vespertilio molossus</name>
    <dbReference type="NCBI Taxonomy" id="27622"/>
    <lineage>
        <taxon>Eukaryota</taxon>
        <taxon>Metazoa</taxon>
        <taxon>Chordata</taxon>
        <taxon>Craniata</taxon>
        <taxon>Vertebrata</taxon>
        <taxon>Euteleostomi</taxon>
        <taxon>Mammalia</taxon>
        <taxon>Eutheria</taxon>
        <taxon>Laurasiatheria</taxon>
        <taxon>Chiroptera</taxon>
        <taxon>Yangochiroptera</taxon>
        <taxon>Molossidae</taxon>
        <taxon>Molossus</taxon>
    </lineage>
</organism>
<evidence type="ECO:0000259" key="17">
    <source>
        <dbReference type="PROSITE" id="PS50089"/>
    </source>
</evidence>
<evidence type="ECO:0000313" key="18">
    <source>
        <dbReference type="EMBL" id="KAF6470789.1"/>
    </source>
</evidence>
<dbReference type="GO" id="GO:0006915">
    <property type="term" value="P:apoptotic process"/>
    <property type="evidence" value="ECO:0007669"/>
    <property type="project" value="UniProtKB-KW"/>
</dbReference>
<evidence type="ECO:0000256" key="13">
    <source>
        <dbReference type="ARBA" id="ARBA00022833"/>
    </source>
</evidence>
<sequence length="314" mass="34370">MLQAWLARAPGLAAGQVRAGVSFIGPADGATCWCCGLEPSRWAAGDSPTRGCCGPHAQCSHLLGQDSSSTLSWGGRDLMDGQILGQLHPLAEQVEGARATPCWSPRTLLCLRPSFPSMGSREVRLASFYDWPLTAMVRPELLATAGFFYSSQQDMVRCFCCCGGLWNWEQGDDPWTEHARWFPRCEFLLRTKGRDFVCGVQESCCHPPGSWDQWEELEDAAPATLSAPVSPGPELPTPRRQAHSEGAREPGTGNLEEQLQRLQEERTCRVCLDRAVCVVFVPCGHLACVQCAASLQLCPICRAPIQSCVRTFLS</sequence>
<dbReference type="Gene3D" id="1.10.1170.10">
    <property type="entry name" value="Inhibitor Of Apoptosis Protein (2mihbC-IAP-1), Chain A"/>
    <property type="match status" value="1"/>
</dbReference>
<keyword evidence="7" id="KW-0646">Protease inhibitor</keyword>
<evidence type="ECO:0000256" key="4">
    <source>
        <dbReference type="ARBA" id="ARBA00012483"/>
    </source>
</evidence>
<dbReference type="GO" id="GO:0008270">
    <property type="term" value="F:zinc ion binding"/>
    <property type="evidence" value="ECO:0007669"/>
    <property type="project" value="UniProtKB-KW"/>
</dbReference>
<keyword evidence="5" id="KW-0963">Cytoplasm</keyword>
<dbReference type="SUPFAM" id="SSF57924">
    <property type="entry name" value="Inhibitor of apoptosis (IAP) repeat"/>
    <property type="match status" value="2"/>
</dbReference>
<dbReference type="FunFam" id="3.30.40.10:FF:000184">
    <property type="entry name" value="Baculoviral IAP repeat containing 2"/>
    <property type="match status" value="1"/>
</dbReference>
<evidence type="ECO:0000256" key="9">
    <source>
        <dbReference type="ARBA" id="ARBA00022704"/>
    </source>
</evidence>
<dbReference type="Pfam" id="PF00653">
    <property type="entry name" value="BIR"/>
    <property type="match status" value="1"/>
</dbReference>
<feature type="region of interest" description="Disordered" evidence="16">
    <location>
        <begin position="225"/>
        <end position="254"/>
    </location>
</feature>
<dbReference type="GO" id="GO:0051726">
    <property type="term" value="P:regulation of cell cycle"/>
    <property type="evidence" value="ECO:0007669"/>
    <property type="project" value="TreeGrafter"/>
</dbReference>
<evidence type="ECO:0000256" key="11">
    <source>
        <dbReference type="ARBA" id="ARBA00022771"/>
    </source>
</evidence>
<dbReference type="CDD" id="cd16713">
    <property type="entry name" value="RING-HC_BIRC2_3_7"/>
    <property type="match status" value="1"/>
</dbReference>
<reference evidence="18 19" key="1">
    <citation type="journal article" date="2020" name="Nature">
        <title>Six reference-quality genomes reveal evolution of bat adaptations.</title>
        <authorList>
            <person name="Jebb D."/>
            <person name="Huang Z."/>
            <person name="Pippel M."/>
            <person name="Hughes G.M."/>
            <person name="Lavrichenko K."/>
            <person name="Devanna P."/>
            <person name="Winkler S."/>
            <person name="Jermiin L.S."/>
            <person name="Skirmuntt E.C."/>
            <person name="Katzourakis A."/>
            <person name="Burkitt-Gray L."/>
            <person name="Ray D.A."/>
            <person name="Sullivan K.A.M."/>
            <person name="Roscito J.G."/>
            <person name="Kirilenko B.M."/>
            <person name="Davalos L.M."/>
            <person name="Corthals A.P."/>
            <person name="Power M.L."/>
            <person name="Jones G."/>
            <person name="Ransome R.D."/>
            <person name="Dechmann D.K.N."/>
            <person name="Locatelli A.G."/>
            <person name="Puechmaille S.J."/>
            <person name="Fedrigo O."/>
            <person name="Jarvis E.D."/>
            <person name="Hiller M."/>
            <person name="Vernes S.C."/>
            <person name="Myers E.W."/>
            <person name="Teeling E.C."/>
        </authorList>
    </citation>
    <scope>NUCLEOTIDE SEQUENCE [LARGE SCALE GENOMIC DNA]</scope>
    <source>
        <strain evidence="18">MMolMol1</strain>
        <tissue evidence="18">Muscle</tissue>
    </source>
</reference>
<dbReference type="AlphaFoldDB" id="A0A7J8HFV7"/>
<dbReference type="InterPro" id="IPR050784">
    <property type="entry name" value="IAP"/>
</dbReference>
<evidence type="ECO:0000256" key="6">
    <source>
        <dbReference type="ARBA" id="ARBA00022679"/>
    </source>
</evidence>
<dbReference type="SMART" id="SM00184">
    <property type="entry name" value="RING"/>
    <property type="match status" value="1"/>
</dbReference>
<dbReference type="PANTHER" id="PTHR10044">
    <property type="entry name" value="INHIBITOR OF APOPTOSIS"/>
    <property type="match status" value="1"/>
</dbReference>